<protein>
    <recommendedName>
        <fullName evidence="3">NF-kappa-B-activating protein C-terminal domain-containing protein</fullName>
    </recommendedName>
</protein>
<feature type="compositionally biased region" description="Acidic residues" evidence="2">
    <location>
        <begin position="232"/>
        <end position="245"/>
    </location>
</feature>
<feature type="compositionally biased region" description="Basic residues" evidence="2">
    <location>
        <begin position="23"/>
        <end position="35"/>
    </location>
</feature>
<feature type="region of interest" description="Disordered" evidence="2">
    <location>
        <begin position="133"/>
        <end position="354"/>
    </location>
</feature>
<dbReference type="GO" id="GO:0005634">
    <property type="term" value="C:nucleus"/>
    <property type="evidence" value="ECO:0007669"/>
    <property type="project" value="TreeGrafter"/>
</dbReference>
<feature type="compositionally biased region" description="Basic and acidic residues" evidence="2">
    <location>
        <begin position="157"/>
        <end position="174"/>
    </location>
</feature>
<feature type="compositionally biased region" description="Basic and acidic residues" evidence="2">
    <location>
        <begin position="69"/>
        <end position="117"/>
    </location>
</feature>
<dbReference type="GO" id="GO:0003682">
    <property type="term" value="F:chromatin binding"/>
    <property type="evidence" value="ECO:0007669"/>
    <property type="project" value="InterPro"/>
</dbReference>
<feature type="compositionally biased region" description="Basic and acidic residues" evidence="2">
    <location>
        <begin position="197"/>
        <end position="206"/>
    </location>
</feature>
<dbReference type="EMBL" id="OU503044">
    <property type="protein sequence ID" value="CAI9767198.1"/>
    <property type="molecule type" value="Genomic_DNA"/>
</dbReference>
<proteinExistence type="inferred from homology"/>
<feature type="region of interest" description="Disordered" evidence="2">
    <location>
        <begin position="492"/>
        <end position="515"/>
    </location>
</feature>
<dbReference type="PANTHER" id="PTHR13087">
    <property type="entry name" value="NF-KAPPA B ACTIVATING PROTEIN"/>
    <property type="match status" value="1"/>
</dbReference>
<comment type="similarity">
    <text evidence="1">Belongs to the NKAP family.</text>
</comment>
<feature type="compositionally biased region" description="Acidic residues" evidence="2">
    <location>
        <begin position="186"/>
        <end position="196"/>
    </location>
</feature>
<dbReference type="InterPro" id="IPR040466">
    <property type="entry name" value="NKAP"/>
</dbReference>
<feature type="compositionally biased region" description="Basic and acidic residues" evidence="2">
    <location>
        <begin position="338"/>
        <end position="353"/>
    </location>
</feature>
<feature type="domain" description="NF-kappa-B-activating protein C-terminal" evidence="3">
    <location>
        <begin position="393"/>
        <end position="491"/>
    </location>
</feature>
<dbReference type="Proteomes" id="UP000834106">
    <property type="component" value="Chromosome 9"/>
</dbReference>
<accession>A0AAD1ZCI2</accession>
<dbReference type="InterPro" id="IPR009269">
    <property type="entry name" value="NKAP_C"/>
</dbReference>
<feature type="compositionally biased region" description="Basic residues" evidence="2">
    <location>
        <begin position="302"/>
        <end position="320"/>
    </location>
</feature>
<name>A0AAD1ZCI2_9LAMI</name>
<evidence type="ECO:0000313" key="4">
    <source>
        <dbReference type="EMBL" id="CAI9767198.1"/>
    </source>
</evidence>
<feature type="compositionally biased region" description="Low complexity" evidence="2">
    <location>
        <begin position="36"/>
        <end position="52"/>
    </location>
</feature>
<evidence type="ECO:0000259" key="3">
    <source>
        <dbReference type="Pfam" id="PF06047"/>
    </source>
</evidence>
<evidence type="ECO:0000313" key="5">
    <source>
        <dbReference type="Proteomes" id="UP000834106"/>
    </source>
</evidence>
<feature type="region of interest" description="Disordered" evidence="2">
    <location>
        <begin position="1"/>
        <end position="117"/>
    </location>
</feature>
<feature type="compositionally biased region" description="Basic and acidic residues" evidence="2">
    <location>
        <begin position="11"/>
        <end position="22"/>
    </location>
</feature>
<sequence>MGRISSAVEVPELRRRSPESRNYHRRRHSRSRSMSRSRSPGYSRSPPNNSYNRYRRSSPDYSSYRRRSPRSDETPQSDGRNRNRYDDRKKPFLVRDYKNGRHGESESDEELRSLGFEEYRRLKRQKLRKLLRNCIWNSTPSPPRDPNQSSDLEPEDEITRKVEEEKESRVDNKLKSGSKKLSSDSSESEFESEPEDFESRSDDSLPRKKRKSRKLSSRRRGRRSKSVSESESGSEESGDDDDSEEENRRRRRRKSKKKSSRKSKRSESNRRKKSNSRRRSYSIESKTDESETEDSDASDHVKSKKGKRASSLKSQSCKKKREFESSNADESSSDSEIDEKNAKQKVEEAKVSDENNAELLKFKEMIESRKKLTLDDEQVVGPMPLPRAEGHISYGGALRPGEGDAIAQYVQQGKRIPRRGEVGLSAEEIQKFETLGYVMSGSRHQRMNAIRIRKENQVYSAEDKRALAMFNYEEKSKREQKVMADLQRLVQRHIGQDSGPSHDPFAGRAGEGDDT</sequence>
<gene>
    <name evidence="4" type="ORF">FPE_LOCUS14628</name>
</gene>
<organism evidence="4 5">
    <name type="scientific">Fraxinus pennsylvanica</name>
    <dbReference type="NCBI Taxonomy" id="56036"/>
    <lineage>
        <taxon>Eukaryota</taxon>
        <taxon>Viridiplantae</taxon>
        <taxon>Streptophyta</taxon>
        <taxon>Embryophyta</taxon>
        <taxon>Tracheophyta</taxon>
        <taxon>Spermatophyta</taxon>
        <taxon>Magnoliopsida</taxon>
        <taxon>eudicotyledons</taxon>
        <taxon>Gunneridae</taxon>
        <taxon>Pentapetalae</taxon>
        <taxon>asterids</taxon>
        <taxon>lamiids</taxon>
        <taxon>Lamiales</taxon>
        <taxon>Oleaceae</taxon>
        <taxon>Oleeae</taxon>
        <taxon>Fraxinus</taxon>
    </lineage>
</organism>
<dbReference type="PANTHER" id="PTHR13087:SF0">
    <property type="entry name" value="NFKB ACTIVATING PROTEIN LIKE"/>
    <property type="match status" value="1"/>
</dbReference>
<reference evidence="4" key="1">
    <citation type="submission" date="2023-05" db="EMBL/GenBank/DDBJ databases">
        <authorList>
            <person name="Huff M."/>
        </authorList>
    </citation>
    <scope>NUCLEOTIDE SEQUENCE</scope>
</reference>
<evidence type="ECO:0000256" key="1">
    <source>
        <dbReference type="ARBA" id="ARBA00009313"/>
    </source>
</evidence>
<feature type="compositionally biased region" description="Basic residues" evidence="2">
    <location>
        <begin position="207"/>
        <end position="225"/>
    </location>
</feature>
<dbReference type="AlphaFoldDB" id="A0AAD1ZCI2"/>
<evidence type="ECO:0000256" key="2">
    <source>
        <dbReference type="SAM" id="MobiDB-lite"/>
    </source>
</evidence>
<feature type="compositionally biased region" description="Basic residues" evidence="2">
    <location>
        <begin position="249"/>
        <end position="280"/>
    </location>
</feature>
<keyword evidence="5" id="KW-1185">Reference proteome</keyword>
<dbReference type="GO" id="GO:0010468">
    <property type="term" value="P:regulation of gene expression"/>
    <property type="evidence" value="ECO:0007669"/>
    <property type="project" value="TreeGrafter"/>
</dbReference>
<dbReference type="Pfam" id="PF06047">
    <property type="entry name" value="Nkap_C"/>
    <property type="match status" value="1"/>
</dbReference>